<evidence type="ECO:0000256" key="1">
    <source>
        <dbReference type="ARBA" id="ARBA00022729"/>
    </source>
</evidence>
<dbReference type="Pfam" id="PF00149">
    <property type="entry name" value="Metallophos"/>
    <property type="match status" value="1"/>
</dbReference>
<dbReference type="STRING" id="3218.A0A2K1L847"/>
<dbReference type="Gramene" id="Pp3c1_13870V3.1">
    <property type="protein sequence ID" value="Pp3c1_13870V3.1"/>
    <property type="gene ID" value="Pp3c1_13870"/>
</dbReference>
<dbReference type="PANTHER" id="PTHR10161">
    <property type="entry name" value="TARTRATE-RESISTANT ACID PHOSPHATASE TYPE 5"/>
    <property type="match status" value="1"/>
</dbReference>
<proteinExistence type="predicted"/>
<keyword evidence="2" id="KW-0378">Hydrolase</keyword>
<dbReference type="EnsemblPlants" id="Pp3c1_13870V3.1">
    <property type="protein sequence ID" value="Pp3c1_13870V3.1"/>
    <property type="gene ID" value="Pp3c1_13870"/>
</dbReference>
<reference evidence="4 6" key="2">
    <citation type="journal article" date="2018" name="Plant J.">
        <title>The Physcomitrella patens chromosome-scale assembly reveals moss genome structure and evolution.</title>
        <authorList>
            <person name="Lang D."/>
            <person name="Ullrich K.K."/>
            <person name="Murat F."/>
            <person name="Fuchs J."/>
            <person name="Jenkins J."/>
            <person name="Haas F.B."/>
            <person name="Piednoel M."/>
            <person name="Gundlach H."/>
            <person name="Van Bel M."/>
            <person name="Meyberg R."/>
            <person name="Vives C."/>
            <person name="Morata J."/>
            <person name="Symeonidi A."/>
            <person name="Hiss M."/>
            <person name="Muchero W."/>
            <person name="Kamisugi Y."/>
            <person name="Saleh O."/>
            <person name="Blanc G."/>
            <person name="Decker E.L."/>
            <person name="van Gessel N."/>
            <person name="Grimwood J."/>
            <person name="Hayes R.D."/>
            <person name="Graham S.W."/>
            <person name="Gunter L.E."/>
            <person name="McDaniel S.F."/>
            <person name="Hoernstein S.N.W."/>
            <person name="Larsson A."/>
            <person name="Li F.W."/>
            <person name="Perroud P.F."/>
            <person name="Phillips J."/>
            <person name="Ranjan P."/>
            <person name="Rokshar D.S."/>
            <person name="Rothfels C.J."/>
            <person name="Schneider L."/>
            <person name="Shu S."/>
            <person name="Stevenson D.W."/>
            <person name="Thummler F."/>
            <person name="Tillich M."/>
            <person name="Villarreal Aguilar J.C."/>
            <person name="Widiez T."/>
            <person name="Wong G.K."/>
            <person name="Wymore A."/>
            <person name="Zhang Y."/>
            <person name="Zimmer A.D."/>
            <person name="Quatrano R.S."/>
            <person name="Mayer K.F.X."/>
            <person name="Goodstein D."/>
            <person name="Casacuberta J.M."/>
            <person name="Vandepoele K."/>
            <person name="Reski R."/>
            <person name="Cuming A.C."/>
            <person name="Tuskan G.A."/>
            <person name="Maumus F."/>
            <person name="Salse J."/>
            <person name="Schmutz J."/>
            <person name="Rensing S.A."/>
        </authorList>
    </citation>
    <scope>NUCLEOTIDE SEQUENCE [LARGE SCALE GENOMIC DNA]</scope>
    <source>
        <strain evidence="5 6">cv. Gransden 2004</strain>
    </source>
</reference>
<dbReference type="RefSeq" id="XP_024369226.1">
    <property type="nucleotide sequence ID" value="XM_024513458.2"/>
</dbReference>
<dbReference type="RefSeq" id="XP_024369220.1">
    <property type="nucleotide sequence ID" value="XM_024513452.2"/>
</dbReference>
<evidence type="ECO:0000259" key="3">
    <source>
        <dbReference type="Pfam" id="PF00149"/>
    </source>
</evidence>
<dbReference type="Proteomes" id="UP000006727">
    <property type="component" value="Chromosome 1"/>
</dbReference>
<protein>
    <recommendedName>
        <fullName evidence="3">Calcineurin-like phosphoesterase domain-containing protein</fullName>
    </recommendedName>
</protein>
<evidence type="ECO:0000313" key="5">
    <source>
        <dbReference type="EnsemblPlants" id="Pp3c1_13870V3.1"/>
    </source>
</evidence>
<feature type="domain" description="Calcineurin-like phosphoesterase" evidence="3">
    <location>
        <begin position="92"/>
        <end position="171"/>
    </location>
</feature>
<dbReference type="Gene3D" id="3.60.21.10">
    <property type="match status" value="1"/>
</dbReference>
<reference evidence="4 6" key="1">
    <citation type="journal article" date="2008" name="Science">
        <title>The Physcomitrella genome reveals evolutionary insights into the conquest of land by plants.</title>
        <authorList>
            <person name="Rensing S."/>
            <person name="Lang D."/>
            <person name="Zimmer A."/>
            <person name="Terry A."/>
            <person name="Salamov A."/>
            <person name="Shapiro H."/>
            <person name="Nishiyama T."/>
            <person name="Perroud P.-F."/>
            <person name="Lindquist E."/>
            <person name="Kamisugi Y."/>
            <person name="Tanahashi T."/>
            <person name="Sakakibara K."/>
            <person name="Fujita T."/>
            <person name="Oishi K."/>
            <person name="Shin-I T."/>
            <person name="Kuroki Y."/>
            <person name="Toyoda A."/>
            <person name="Suzuki Y."/>
            <person name="Hashimoto A."/>
            <person name="Yamaguchi K."/>
            <person name="Sugano A."/>
            <person name="Kohara Y."/>
            <person name="Fujiyama A."/>
            <person name="Anterola A."/>
            <person name="Aoki S."/>
            <person name="Ashton N."/>
            <person name="Barbazuk W.B."/>
            <person name="Barker E."/>
            <person name="Bennetzen J."/>
            <person name="Bezanilla M."/>
            <person name="Blankenship R."/>
            <person name="Cho S.H."/>
            <person name="Dutcher S."/>
            <person name="Estelle M."/>
            <person name="Fawcett J.A."/>
            <person name="Gundlach H."/>
            <person name="Hanada K."/>
            <person name="Heyl A."/>
            <person name="Hicks K.A."/>
            <person name="Hugh J."/>
            <person name="Lohr M."/>
            <person name="Mayer K."/>
            <person name="Melkozernov A."/>
            <person name="Murata T."/>
            <person name="Nelson D."/>
            <person name="Pils B."/>
            <person name="Prigge M."/>
            <person name="Reiss B."/>
            <person name="Renner T."/>
            <person name="Rombauts S."/>
            <person name="Rushton P."/>
            <person name="Sanderfoot A."/>
            <person name="Schween G."/>
            <person name="Shiu S.-H."/>
            <person name="Stueber K."/>
            <person name="Theodoulou F.L."/>
            <person name="Tu H."/>
            <person name="Van de Peer Y."/>
            <person name="Verrier P.J."/>
            <person name="Waters E."/>
            <person name="Wood A."/>
            <person name="Yang L."/>
            <person name="Cove D."/>
            <person name="Cuming A."/>
            <person name="Hasebe M."/>
            <person name="Lucas S."/>
            <person name="Mishler D.B."/>
            <person name="Reski R."/>
            <person name="Grigoriev I."/>
            <person name="Quatrano R.S."/>
            <person name="Boore J.L."/>
        </authorList>
    </citation>
    <scope>NUCLEOTIDE SEQUENCE [LARGE SCALE GENOMIC DNA]</scope>
    <source>
        <strain evidence="5 6">cv. Gransden 2004</strain>
    </source>
</reference>
<evidence type="ECO:0000313" key="4">
    <source>
        <dbReference type="EMBL" id="PNR62209.1"/>
    </source>
</evidence>
<accession>A0A2K1L847</accession>
<keyword evidence="6" id="KW-1185">Reference proteome</keyword>
<dbReference type="GO" id="GO:0016787">
    <property type="term" value="F:hydrolase activity"/>
    <property type="evidence" value="ECO:0007669"/>
    <property type="project" value="UniProtKB-KW"/>
</dbReference>
<gene>
    <name evidence="5" type="primary">LOC112279222</name>
    <name evidence="4" type="ORF">PHYPA_000633</name>
</gene>
<dbReference type="EMBL" id="ABEU02000001">
    <property type="protein sequence ID" value="PNR62209.1"/>
    <property type="molecule type" value="Genomic_DNA"/>
</dbReference>
<dbReference type="SUPFAM" id="SSF56300">
    <property type="entry name" value="Metallo-dependent phosphatases"/>
    <property type="match status" value="1"/>
</dbReference>
<dbReference type="InterPro" id="IPR051558">
    <property type="entry name" value="Metallophosphoesterase_PAP"/>
</dbReference>
<organism evidence="4">
    <name type="scientific">Physcomitrium patens</name>
    <name type="common">Spreading-leaved earth moss</name>
    <name type="synonym">Physcomitrella patens</name>
    <dbReference type="NCBI Taxonomy" id="3218"/>
    <lineage>
        <taxon>Eukaryota</taxon>
        <taxon>Viridiplantae</taxon>
        <taxon>Streptophyta</taxon>
        <taxon>Embryophyta</taxon>
        <taxon>Bryophyta</taxon>
        <taxon>Bryophytina</taxon>
        <taxon>Bryopsida</taxon>
        <taxon>Funariidae</taxon>
        <taxon>Funariales</taxon>
        <taxon>Funariaceae</taxon>
        <taxon>Physcomitrium</taxon>
    </lineage>
</organism>
<dbReference type="PANTHER" id="PTHR10161:SF14">
    <property type="entry name" value="TARTRATE-RESISTANT ACID PHOSPHATASE TYPE 5"/>
    <property type="match status" value="1"/>
</dbReference>
<dbReference type="AlphaFoldDB" id="A0A2K1L847"/>
<dbReference type="InterPro" id="IPR004843">
    <property type="entry name" value="Calcineurin-like_PHP"/>
</dbReference>
<dbReference type="InterPro" id="IPR029052">
    <property type="entry name" value="Metallo-depent_PP-like"/>
</dbReference>
<evidence type="ECO:0000256" key="2">
    <source>
        <dbReference type="ARBA" id="ARBA00022801"/>
    </source>
</evidence>
<dbReference type="GeneID" id="112279222"/>
<name>A0A2K1L847_PHYPA</name>
<keyword evidence="1" id="KW-0732">Signal</keyword>
<sequence>MVRSVGKPRLLGRYIVANWGPPNPERQEVVLSAILSTEILSLRPFAPRQPSHTDKCFSTADLVVIGFCSCDKFVEFFFIDTTPFVDKYWSKEEHRKFDWRGIGGRQEYLDSQLETLNSKLESSVATWKIVVGHHTISSLGRHGDTHELVRQVLPILEKHSVDLYINGHDHCLEHIKRQDSSVHFITSGAGSKSFQGIHEATPEDGLQFAMDGQGFISVSMAVHELRVDFHDALGHNLHKLQLTK</sequence>
<reference evidence="5" key="3">
    <citation type="submission" date="2020-12" db="UniProtKB">
        <authorList>
            <consortium name="EnsemblPlants"/>
        </authorList>
    </citation>
    <scope>IDENTIFICATION</scope>
</reference>
<evidence type="ECO:0000313" key="6">
    <source>
        <dbReference type="Proteomes" id="UP000006727"/>
    </source>
</evidence>